<protein>
    <submittedName>
        <fullName evidence="1">Uncharacterized protein</fullName>
    </submittedName>
</protein>
<accession>A0AAD5LGL6</accession>
<organism evidence="1 2">
    <name type="scientific">Daphnia sinensis</name>
    <dbReference type="NCBI Taxonomy" id="1820382"/>
    <lineage>
        <taxon>Eukaryota</taxon>
        <taxon>Metazoa</taxon>
        <taxon>Ecdysozoa</taxon>
        <taxon>Arthropoda</taxon>
        <taxon>Crustacea</taxon>
        <taxon>Branchiopoda</taxon>
        <taxon>Diplostraca</taxon>
        <taxon>Cladocera</taxon>
        <taxon>Anomopoda</taxon>
        <taxon>Daphniidae</taxon>
        <taxon>Daphnia</taxon>
        <taxon>Daphnia similis group</taxon>
    </lineage>
</organism>
<sequence>MDKTRLDVMKILQASTSFTIILDIWSSKNMFGFIGFTCVCVNKEYEKRIVFLGVKRMVKRHTAENILAEYDQVLRDWNISRSKGVILGALRPGITKEHKELAWIKLVEALQQTCPDEPIHDIKATKKKFCNIKAIANSKIAEYNRSLTVSREGMNRMTEINVY</sequence>
<reference evidence="1 2" key="1">
    <citation type="submission" date="2022-05" db="EMBL/GenBank/DDBJ databases">
        <title>A multi-omics perspective on studying reproductive biology in Daphnia sinensis.</title>
        <authorList>
            <person name="Jia J."/>
        </authorList>
    </citation>
    <scope>NUCLEOTIDE SEQUENCE [LARGE SCALE GENOMIC DNA]</scope>
    <source>
        <strain evidence="1 2">WSL</strain>
    </source>
</reference>
<evidence type="ECO:0000313" key="1">
    <source>
        <dbReference type="EMBL" id="KAI9557283.1"/>
    </source>
</evidence>
<dbReference type="Proteomes" id="UP000820818">
    <property type="component" value="Linkage Group LG6"/>
</dbReference>
<name>A0AAD5LGL6_9CRUS</name>
<comment type="caution">
    <text evidence="1">The sequence shown here is derived from an EMBL/GenBank/DDBJ whole genome shotgun (WGS) entry which is preliminary data.</text>
</comment>
<gene>
    <name evidence="1" type="ORF">GHT06_017108</name>
</gene>
<dbReference type="EMBL" id="WJBH02000006">
    <property type="protein sequence ID" value="KAI9557283.1"/>
    <property type="molecule type" value="Genomic_DNA"/>
</dbReference>
<evidence type="ECO:0000313" key="2">
    <source>
        <dbReference type="Proteomes" id="UP000820818"/>
    </source>
</evidence>
<keyword evidence="2" id="KW-1185">Reference proteome</keyword>
<proteinExistence type="predicted"/>
<dbReference type="AlphaFoldDB" id="A0AAD5LGL6"/>
<dbReference type="InterPro" id="IPR012337">
    <property type="entry name" value="RNaseH-like_sf"/>
</dbReference>
<dbReference type="SUPFAM" id="SSF53098">
    <property type="entry name" value="Ribonuclease H-like"/>
    <property type="match status" value="1"/>
</dbReference>